<proteinExistence type="predicted"/>
<dbReference type="RefSeq" id="WP_104421666.1">
    <property type="nucleotide sequence ID" value="NZ_PTJC01000008.1"/>
</dbReference>
<evidence type="ECO:0000313" key="3">
    <source>
        <dbReference type="EMBL" id="PPK84340.1"/>
    </source>
</evidence>
<evidence type="ECO:0000313" key="4">
    <source>
        <dbReference type="Proteomes" id="UP000237662"/>
    </source>
</evidence>
<feature type="signal peptide" evidence="1">
    <location>
        <begin position="1"/>
        <end position="20"/>
    </location>
</feature>
<comment type="caution">
    <text evidence="3">The sequence shown here is derived from an EMBL/GenBank/DDBJ whole genome shotgun (WGS) entry which is preliminary data.</text>
</comment>
<dbReference type="Pfam" id="PF18962">
    <property type="entry name" value="Por_Secre_tail"/>
    <property type="match status" value="1"/>
</dbReference>
<dbReference type="OrthoDB" id="1521716at2"/>
<keyword evidence="4" id="KW-1185">Reference proteome</keyword>
<organism evidence="3 4">
    <name type="scientific">Neolewinella xylanilytica</name>
    <dbReference type="NCBI Taxonomy" id="1514080"/>
    <lineage>
        <taxon>Bacteria</taxon>
        <taxon>Pseudomonadati</taxon>
        <taxon>Bacteroidota</taxon>
        <taxon>Saprospiria</taxon>
        <taxon>Saprospirales</taxon>
        <taxon>Lewinellaceae</taxon>
        <taxon>Neolewinella</taxon>
    </lineage>
</organism>
<feature type="domain" description="Secretion system C-terminal sorting" evidence="2">
    <location>
        <begin position="502"/>
        <end position="575"/>
    </location>
</feature>
<protein>
    <submittedName>
        <fullName evidence="3">Putative secreted protein (Por secretion system target)</fullName>
    </submittedName>
</protein>
<feature type="chain" id="PRO_5015486800" evidence="1">
    <location>
        <begin position="21"/>
        <end position="578"/>
    </location>
</feature>
<dbReference type="AlphaFoldDB" id="A0A2S6I0G7"/>
<dbReference type="InterPro" id="IPR026444">
    <property type="entry name" value="Secre_tail"/>
</dbReference>
<evidence type="ECO:0000256" key="1">
    <source>
        <dbReference type="SAM" id="SignalP"/>
    </source>
</evidence>
<reference evidence="3 4" key="1">
    <citation type="submission" date="2018-02" db="EMBL/GenBank/DDBJ databases">
        <title>Genomic Encyclopedia of Archaeal and Bacterial Type Strains, Phase II (KMG-II): from individual species to whole genera.</title>
        <authorList>
            <person name="Goeker M."/>
        </authorList>
    </citation>
    <scope>NUCLEOTIDE SEQUENCE [LARGE SCALE GENOMIC DNA]</scope>
    <source>
        <strain evidence="3 4">DSM 29526</strain>
    </source>
</reference>
<gene>
    <name evidence="3" type="ORF">CLV84_4110</name>
</gene>
<dbReference type="NCBIfam" id="TIGR04183">
    <property type="entry name" value="Por_Secre_tail"/>
    <property type="match status" value="1"/>
</dbReference>
<dbReference type="Proteomes" id="UP000237662">
    <property type="component" value="Unassembled WGS sequence"/>
</dbReference>
<accession>A0A2S6I0G7</accession>
<dbReference type="EMBL" id="PTJC01000008">
    <property type="protein sequence ID" value="PPK84340.1"/>
    <property type="molecule type" value="Genomic_DNA"/>
</dbReference>
<dbReference type="PANTHER" id="PTHR41339">
    <property type="entry name" value="LIPL48"/>
    <property type="match status" value="1"/>
</dbReference>
<sequence length="578" mass="60980">MNARFTFIFLLVLGFGSAQAQDNVVTINDLSLVGATTYNWTSDNVYMLDGLVYLEEEGVLNIEPGTVIRGMETPTTGDRTSALIITRGASIKAAGTQEAPIIFTAEDDDLEVADDLSYLDDKGLWGGLIILGNAEIATTGGQVGIEGIDADEPRAQYGGGDNPVNDESSGTLTYVSIRHGGSILSNNNEINGLTLGGVGSGTTIDYIEVFANQDDGIEFFGGTVSIKHAAVAFCGDDSFDYDFGWRGTGQYWFSLQANGDDTGRAGEHDGASPDGFAPFSKPNIANATYVGIGEEGTSTGTGDAIANIPFAVIFRDNAGGTYQNSIFYDFNGAAIGIEDLPDTDVDSYGRLLAGDLVLKNNYFYGFGRGEGDAQGTAEAIFLAVGSDEMINTTSSAQVVTNFAENGNVIADPEFNSDDRSEDGEMFDLRPNLFGAAATGAPAPDTTVLDSVGYYGAFAPGNGSDNMAWLAGWTALDQANAYGEVTGVGSVSAATFSLSAPVPNPANASVRMEFEMNRAQDATMTIIDLLGRPIFRRTAFYTAGEQSETFNVSHLANGTYFVIMDVAGSRLVQKLSVKR</sequence>
<keyword evidence="1" id="KW-0732">Signal</keyword>
<dbReference type="PANTHER" id="PTHR41339:SF1">
    <property type="entry name" value="SECRETED PROTEIN"/>
    <property type="match status" value="1"/>
</dbReference>
<evidence type="ECO:0000259" key="2">
    <source>
        <dbReference type="Pfam" id="PF18962"/>
    </source>
</evidence>
<name>A0A2S6I0G7_9BACT</name>